<keyword evidence="3" id="KW-1185">Reference proteome</keyword>
<dbReference type="EMBL" id="NBSK02000001">
    <property type="protein sequence ID" value="KAJ0225455.1"/>
    <property type="molecule type" value="Genomic_DNA"/>
</dbReference>
<gene>
    <name evidence="2" type="ORF">LSAT_V11C100019290</name>
</gene>
<dbReference type="PANTHER" id="PTHR31280:SF4">
    <property type="entry name" value="ELONGATION FACTOR TS (DUF810)"/>
    <property type="match status" value="1"/>
</dbReference>
<dbReference type="AlphaFoldDB" id="A0A9R1WHS9"/>
<evidence type="ECO:0000313" key="3">
    <source>
        <dbReference type="Proteomes" id="UP000235145"/>
    </source>
</evidence>
<dbReference type="InterPro" id="IPR057984">
    <property type="entry name" value="PATROL1_C"/>
</dbReference>
<dbReference type="InterPro" id="IPR008528">
    <property type="entry name" value="unc-13_homologue"/>
</dbReference>
<organism evidence="2 3">
    <name type="scientific">Lactuca sativa</name>
    <name type="common">Garden lettuce</name>
    <dbReference type="NCBI Taxonomy" id="4236"/>
    <lineage>
        <taxon>Eukaryota</taxon>
        <taxon>Viridiplantae</taxon>
        <taxon>Streptophyta</taxon>
        <taxon>Embryophyta</taxon>
        <taxon>Tracheophyta</taxon>
        <taxon>Spermatophyta</taxon>
        <taxon>Magnoliopsida</taxon>
        <taxon>eudicotyledons</taxon>
        <taxon>Gunneridae</taxon>
        <taxon>Pentapetalae</taxon>
        <taxon>asterids</taxon>
        <taxon>campanulids</taxon>
        <taxon>Asterales</taxon>
        <taxon>Asteraceae</taxon>
        <taxon>Cichorioideae</taxon>
        <taxon>Cichorieae</taxon>
        <taxon>Lactucinae</taxon>
        <taxon>Lactuca</taxon>
    </lineage>
</organism>
<dbReference type="Proteomes" id="UP000235145">
    <property type="component" value="Unassembled WGS sequence"/>
</dbReference>
<proteinExistence type="predicted"/>
<reference evidence="2 3" key="1">
    <citation type="journal article" date="2017" name="Nat. Commun.">
        <title>Genome assembly with in vitro proximity ligation data and whole-genome triplication in lettuce.</title>
        <authorList>
            <person name="Reyes-Chin-Wo S."/>
            <person name="Wang Z."/>
            <person name="Yang X."/>
            <person name="Kozik A."/>
            <person name="Arikit S."/>
            <person name="Song C."/>
            <person name="Xia L."/>
            <person name="Froenicke L."/>
            <person name="Lavelle D.O."/>
            <person name="Truco M.J."/>
            <person name="Xia R."/>
            <person name="Zhu S."/>
            <person name="Xu C."/>
            <person name="Xu H."/>
            <person name="Xu X."/>
            <person name="Cox K."/>
            <person name="Korf I."/>
            <person name="Meyers B.C."/>
            <person name="Michelmore R.W."/>
        </authorList>
    </citation>
    <scope>NUCLEOTIDE SEQUENCE [LARGE SCALE GENOMIC DNA]</scope>
    <source>
        <strain evidence="3">cv. Salinas</strain>
        <tissue evidence="2">Seedlings</tissue>
    </source>
</reference>
<name>A0A9R1WHS9_LACSA</name>
<feature type="domain" description="MHD2" evidence="1">
    <location>
        <begin position="1"/>
        <end position="86"/>
    </location>
</feature>
<protein>
    <recommendedName>
        <fullName evidence="1">MHD2 domain-containing protein</fullName>
    </recommendedName>
</protein>
<dbReference type="Pfam" id="PF25761">
    <property type="entry name" value="TPR_PATROL1"/>
    <property type="match status" value="1"/>
</dbReference>
<sequence>MHPTLLPDLVLALIDVFSITQPKSNPAVVFTIQDSRGIEDDFKVIKDLFFANGDGLSMDVINKFSIVVRDVILLFGMETEAVVERFRWLTLEAYRSSPKSRLPLPATTGQWSLNDLNTLLRVLCYRNDDSVSKFFKKADNFPKKI</sequence>
<dbReference type="InterPro" id="IPR014772">
    <property type="entry name" value="Munc13_dom-2"/>
</dbReference>
<evidence type="ECO:0000259" key="1">
    <source>
        <dbReference type="PROSITE" id="PS51259"/>
    </source>
</evidence>
<dbReference type="PANTHER" id="PTHR31280">
    <property type="entry name" value="PROTEIN UNC-13 HOMOLOG"/>
    <property type="match status" value="1"/>
</dbReference>
<evidence type="ECO:0000313" key="2">
    <source>
        <dbReference type="EMBL" id="KAJ0225455.1"/>
    </source>
</evidence>
<dbReference type="PROSITE" id="PS51259">
    <property type="entry name" value="MHD2"/>
    <property type="match status" value="1"/>
</dbReference>
<accession>A0A9R1WHS9</accession>
<comment type="caution">
    <text evidence="2">The sequence shown here is derived from an EMBL/GenBank/DDBJ whole genome shotgun (WGS) entry which is preliminary data.</text>
</comment>